<keyword evidence="12" id="KW-1185">Reference proteome</keyword>
<dbReference type="InterPro" id="IPR014016">
    <property type="entry name" value="UvrD-like_ATP-bd"/>
</dbReference>
<evidence type="ECO:0000256" key="3">
    <source>
        <dbReference type="ARBA" id="ARBA00022806"/>
    </source>
</evidence>
<evidence type="ECO:0000259" key="10">
    <source>
        <dbReference type="PROSITE" id="PS51198"/>
    </source>
</evidence>
<comment type="caution">
    <text evidence="11">The sequence shown here is derived from an EMBL/GenBank/DDBJ whole genome shotgun (WGS) entry which is preliminary data.</text>
</comment>
<feature type="domain" description="UvrD-like helicase ATP-binding" evidence="10">
    <location>
        <begin position="245"/>
        <end position="514"/>
    </location>
</feature>
<evidence type="ECO:0000256" key="2">
    <source>
        <dbReference type="ARBA" id="ARBA00022801"/>
    </source>
</evidence>
<dbReference type="InterPro" id="IPR000212">
    <property type="entry name" value="DNA_helicase_UvrD/REP"/>
</dbReference>
<dbReference type="InterPro" id="IPR027417">
    <property type="entry name" value="P-loop_NTPase"/>
</dbReference>
<dbReference type="Proteomes" id="UP001500305">
    <property type="component" value="Unassembled WGS sequence"/>
</dbReference>
<dbReference type="PANTHER" id="PTHR11070">
    <property type="entry name" value="UVRD / RECB / PCRA DNA HELICASE FAMILY MEMBER"/>
    <property type="match status" value="1"/>
</dbReference>
<dbReference type="Pfam" id="PF13361">
    <property type="entry name" value="UvrD_C"/>
    <property type="match status" value="1"/>
</dbReference>
<keyword evidence="3 9" id="KW-0347">Helicase</keyword>
<comment type="catalytic activity">
    <reaction evidence="6">
        <text>Couples ATP hydrolysis with the unwinding of duplex DNA by translocating in the 3'-5' direction.</text>
        <dbReference type="EC" id="5.6.2.4"/>
    </reaction>
</comment>
<dbReference type="Pfam" id="PF00580">
    <property type="entry name" value="UvrD-helicase"/>
    <property type="match status" value="1"/>
</dbReference>
<dbReference type="GO" id="GO:0004386">
    <property type="term" value="F:helicase activity"/>
    <property type="evidence" value="ECO:0007669"/>
    <property type="project" value="UniProtKB-KW"/>
</dbReference>
<keyword evidence="1 9" id="KW-0547">Nucleotide-binding</keyword>
<dbReference type="Gene3D" id="3.40.50.300">
    <property type="entry name" value="P-loop containing nucleotide triphosphate hydrolases"/>
    <property type="match status" value="2"/>
</dbReference>
<reference evidence="12" key="1">
    <citation type="journal article" date="2019" name="Int. J. Syst. Evol. Microbiol.">
        <title>The Global Catalogue of Microorganisms (GCM) 10K type strain sequencing project: providing services to taxonomists for standard genome sequencing and annotation.</title>
        <authorList>
            <consortium name="The Broad Institute Genomics Platform"/>
            <consortium name="The Broad Institute Genome Sequencing Center for Infectious Disease"/>
            <person name="Wu L."/>
            <person name="Ma J."/>
        </authorList>
    </citation>
    <scope>NUCLEOTIDE SEQUENCE [LARGE SCALE GENOMIC DNA]</scope>
    <source>
        <strain evidence="12">JCM 7356</strain>
    </source>
</reference>
<dbReference type="PANTHER" id="PTHR11070:SF45">
    <property type="entry name" value="DNA 3'-5' HELICASE"/>
    <property type="match status" value="1"/>
</dbReference>
<evidence type="ECO:0000256" key="1">
    <source>
        <dbReference type="ARBA" id="ARBA00022741"/>
    </source>
</evidence>
<evidence type="ECO:0000313" key="11">
    <source>
        <dbReference type="EMBL" id="GAA2232349.1"/>
    </source>
</evidence>
<accession>A0ABP5QD64</accession>
<evidence type="ECO:0000256" key="5">
    <source>
        <dbReference type="ARBA" id="ARBA00023235"/>
    </source>
</evidence>
<keyword evidence="5" id="KW-0413">Isomerase</keyword>
<feature type="binding site" evidence="9">
    <location>
        <begin position="266"/>
        <end position="273"/>
    </location>
    <ligand>
        <name>ATP</name>
        <dbReference type="ChEBI" id="CHEBI:30616"/>
    </ligand>
</feature>
<evidence type="ECO:0000256" key="7">
    <source>
        <dbReference type="ARBA" id="ARBA00034808"/>
    </source>
</evidence>
<dbReference type="SUPFAM" id="SSF52540">
    <property type="entry name" value="P-loop containing nucleoside triphosphate hydrolases"/>
    <property type="match status" value="1"/>
</dbReference>
<evidence type="ECO:0000256" key="6">
    <source>
        <dbReference type="ARBA" id="ARBA00034617"/>
    </source>
</evidence>
<evidence type="ECO:0000256" key="9">
    <source>
        <dbReference type="PROSITE-ProRule" id="PRU00560"/>
    </source>
</evidence>
<dbReference type="PROSITE" id="PS51198">
    <property type="entry name" value="UVRD_HELICASE_ATP_BIND"/>
    <property type="match status" value="1"/>
</dbReference>
<organism evidence="11 12">
    <name type="scientific">Kitasatospora cystarginea</name>
    <dbReference type="NCBI Taxonomy" id="58350"/>
    <lineage>
        <taxon>Bacteria</taxon>
        <taxon>Bacillati</taxon>
        <taxon>Actinomycetota</taxon>
        <taxon>Actinomycetes</taxon>
        <taxon>Kitasatosporales</taxon>
        <taxon>Streptomycetaceae</taxon>
        <taxon>Kitasatospora</taxon>
    </lineage>
</organism>
<evidence type="ECO:0000256" key="4">
    <source>
        <dbReference type="ARBA" id="ARBA00022840"/>
    </source>
</evidence>
<name>A0ABP5QD64_9ACTN</name>
<dbReference type="EC" id="5.6.2.4" evidence="7"/>
<gene>
    <name evidence="11" type="ORF">GCM10010430_11060</name>
</gene>
<keyword evidence="4 9" id="KW-0067">ATP-binding</keyword>
<evidence type="ECO:0000256" key="8">
    <source>
        <dbReference type="ARBA" id="ARBA00048988"/>
    </source>
</evidence>
<keyword evidence="2 9" id="KW-0378">Hydrolase</keyword>
<dbReference type="RefSeq" id="WP_344635050.1">
    <property type="nucleotide sequence ID" value="NZ_BAAATR010000003.1"/>
</dbReference>
<dbReference type="InterPro" id="IPR014017">
    <property type="entry name" value="DNA_helicase_UvrD-like_C"/>
</dbReference>
<evidence type="ECO:0000313" key="12">
    <source>
        <dbReference type="Proteomes" id="UP001500305"/>
    </source>
</evidence>
<sequence length="696" mass="77544">MPQLAIAKEFLSEYSKLEKPVQKAVQAALGKFAQATHAGLHLEKLNRAEDPRIRTIRINQFYRGVVLAPASGDLYCLLRVLPHDEAIAWATTRLFTVNQVLGVLEMRDETRLQNMAGTLRLAAEATPARLFDHVQDSDFHTLGIDDQVLPIVRLLTREAHLDALQHMLPSLQYDVLVALASGMSIEETWEEVSKHLVDAAKPDQVELDDLSAAIERTPEQVALISGPEELEKLLRPPFALWRIFLHPMQRRIAYHGPYSGSVMITGGAGTGKTVTALHRAAHLARLYGSGAPILLTTYSHPLTAELARQLNQLIESPEERDRVEVITTSELASSVVGDRHGGHPEVLASRELVTLADTVHPDYAGEFLVDEWEQVLLAQEITTLEEYLAATRAGRRQALPRLERQSVWAAVEELRTQLSNRGCWSVLQLADEAARILRQENGPAIYQHIIVDEAQDLHPAQWRLLRAAVRPGEDDLFLVADPHQRIWQHRVPMRSTGVNIVGRTQRLTVSYRTTEEILNWAVRVLGLVSEEDLDGWPDSREGYESLMHGRRPIVRRFAEWSEEMTAVVSQVRTWLADGVEPGAIAVVARVKAKADDVADALRSAGVQSEPPGPSGGRVQVGTMHSMKGLEFQCVAVVGVQDRVVPHDRAIVPAEIDMTAHLESLQRERCVLYVACTRARDRLYVSYSGAPSPFLPR</sequence>
<dbReference type="EMBL" id="BAAATR010000003">
    <property type="protein sequence ID" value="GAA2232349.1"/>
    <property type="molecule type" value="Genomic_DNA"/>
</dbReference>
<proteinExistence type="predicted"/>
<comment type="catalytic activity">
    <reaction evidence="8">
        <text>ATP + H2O = ADP + phosphate + H(+)</text>
        <dbReference type="Rhea" id="RHEA:13065"/>
        <dbReference type="ChEBI" id="CHEBI:15377"/>
        <dbReference type="ChEBI" id="CHEBI:15378"/>
        <dbReference type="ChEBI" id="CHEBI:30616"/>
        <dbReference type="ChEBI" id="CHEBI:43474"/>
        <dbReference type="ChEBI" id="CHEBI:456216"/>
        <dbReference type="EC" id="5.6.2.4"/>
    </reaction>
</comment>
<protein>
    <recommendedName>
        <fullName evidence="7">DNA 3'-5' helicase</fullName>
        <ecNumber evidence="7">5.6.2.4</ecNumber>
    </recommendedName>
</protein>